<name>A0A0F9BV70_9ZZZZ</name>
<reference evidence="2" key="1">
    <citation type="journal article" date="2015" name="Nature">
        <title>Complex archaea that bridge the gap between prokaryotes and eukaryotes.</title>
        <authorList>
            <person name="Spang A."/>
            <person name="Saw J.H."/>
            <person name="Jorgensen S.L."/>
            <person name="Zaremba-Niedzwiedzka K."/>
            <person name="Martijn J."/>
            <person name="Lind A.E."/>
            <person name="van Eijk R."/>
            <person name="Schleper C."/>
            <person name="Guy L."/>
            <person name="Ettema T.J."/>
        </authorList>
    </citation>
    <scope>NUCLEOTIDE SEQUENCE</scope>
</reference>
<keyword evidence="1" id="KW-1133">Transmembrane helix</keyword>
<keyword evidence="1" id="KW-0812">Transmembrane</keyword>
<feature type="transmembrane region" description="Helical" evidence="1">
    <location>
        <begin position="112"/>
        <end position="129"/>
    </location>
</feature>
<feature type="transmembrane region" description="Helical" evidence="1">
    <location>
        <begin position="54"/>
        <end position="75"/>
    </location>
</feature>
<evidence type="ECO:0008006" key="3">
    <source>
        <dbReference type="Google" id="ProtNLM"/>
    </source>
</evidence>
<protein>
    <recommendedName>
        <fullName evidence="3">B box-type domain-containing protein</fullName>
    </recommendedName>
</protein>
<feature type="transmembrane region" description="Helical" evidence="1">
    <location>
        <begin position="141"/>
        <end position="158"/>
    </location>
</feature>
<keyword evidence="1" id="KW-0472">Membrane</keyword>
<sequence>MQCARHPKVETGLTCGRCETPICPRCAVFTDVGARCPTCAPARKLPQFEIGPVYLLRAAAAALAAGVGLGAVWGTLLPGRIGIFGLLLAALIGYLIAGAVSAATNHKSGTPLQVVAAGGAIAAYLVRNVVIGDDILPSDDLFGYVAVIVAGAVAISRLRY</sequence>
<evidence type="ECO:0000256" key="1">
    <source>
        <dbReference type="SAM" id="Phobius"/>
    </source>
</evidence>
<dbReference type="AlphaFoldDB" id="A0A0F9BV70"/>
<accession>A0A0F9BV70</accession>
<comment type="caution">
    <text evidence="2">The sequence shown here is derived from an EMBL/GenBank/DDBJ whole genome shotgun (WGS) entry which is preliminary data.</text>
</comment>
<evidence type="ECO:0000313" key="2">
    <source>
        <dbReference type="EMBL" id="KKL25754.1"/>
    </source>
</evidence>
<proteinExistence type="predicted"/>
<dbReference type="EMBL" id="LAZR01036099">
    <property type="protein sequence ID" value="KKL25754.1"/>
    <property type="molecule type" value="Genomic_DNA"/>
</dbReference>
<gene>
    <name evidence="2" type="ORF">LCGC14_2402130</name>
</gene>
<organism evidence="2">
    <name type="scientific">marine sediment metagenome</name>
    <dbReference type="NCBI Taxonomy" id="412755"/>
    <lineage>
        <taxon>unclassified sequences</taxon>
        <taxon>metagenomes</taxon>
        <taxon>ecological metagenomes</taxon>
    </lineage>
</organism>
<feature type="transmembrane region" description="Helical" evidence="1">
    <location>
        <begin position="81"/>
        <end position="100"/>
    </location>
</feature>